<dbReference type="Proteomes" id="UP000324595">
    <property type="component" value="Unassembled WGS sequence"/>
</dbReference>
<evidence type="ECO:0000256" key="1">
    <source>
        <dbReference type="ARBA" id="ARBA00022475"/>
    </source>
</evidence>
<dbReference type="RefSeq" id="WP_148898072.1">
    <property type="nucleotide sequence ID" value="NZ_VNHY01000001.1"/>
</dbReference>
<evidence type="ECO:0000313" key="6">
    <source>
        <dbReference type="EMBL" id="TYP95405.1"/>
    </source>
</evidence>
<proteinExistence type="inferred from homology"/>
<keyword evidence="7" id="KW-1185">Reference proteome</keyword>
<feature type="transmembrane region" description="Helical" evidence="5">
    <location>
        <begin position="203"/>
        <end position="220"/>
    </location>
</feature>
<evidence type="ECO:0000256" key="5">
    <source>
        <dbReference type="HAMAP-Rule" id="MF_01600"/>
    </source>
</evidence>
<comment type="similarity">
    <text evidence="5">Belongs to the UPF0182 family.</text>
</comment>
<dbReference type="AlphaFoldDB" id="A0A5D3YMK3"/>
<gene>
    <name evidence="6" type="ORF">LX73_0706</name>
</gene>
<feature type="transmembrane region" description="Helical" evidence="5">
    <location>
        <begin position="9"/>
        <end position="30"/>
    </location>
</feature>
<evidence type="ECO:0000313" key="7">
    <source>
        <dbReference type="Proteomes" id="UP000324595"/>
    </source>
</evidence>
<evidence type="ECO:0000256" key="4">
    <source>
        <dbReference type="ARBA" id="ARBA00023136"/>
    </source>
</evidence>
<name>A0A5D3YMK3_9BACT</name>
<feature type="transmembrane region" description="Helical" evidence="5">
    <location>
        <begin position="274"/>
        <end position="296"/>
    </location>
</feature>
<keyword evidence="3 5" id="KW-1133">Transmembrane helix</keyword>
<reference evidence="6 7" key="1">
    <citation type="submission" date="2019-07" db="EMBL/GenBank/DDBJ databases">
        <title>Genomic Encyclopedia of Archaeal and Bacterial Type Strains, Phase II (KMG-II): from individual species to whole genera.</title>
        <authorList>
            <person name="Goeker M."/>
        </authorList>
    </citation>
    <scope>NUCLEOTIDE SEQUENCE [LARGE SCALE GENOMIC DNA]</scope>
    <source>
        <strain evidence="6 7">DSM 21935</strain>
    </source>
</reference>
<dbReference type="HAMAP" id="MF_01600">
    <property type="entry name" value="UPF0182"/>
    <property type="match status" value="1"/>
</dbReference>
<evidence type="ECO:0000256" key="3">
    <source>
        <dbReference type="ARBA" id="ARBA00022989"/>
    </source>
</evidence>
<dbReference type="EMBL" id="VNHY01000001">
    <property type="protein sequence ID" value="TYP95405.1"/>
    <property type="molecule type" value="Genomic_DNA"/>
</dbReference>
<accession>A0A5D3YMK3</accession>
<comment type="subcellular location">
    <subcellularLocation>
        <location evidence="5">Cell membrane</location>
        <topology evidence="5">Multi-pass membrane protein</topology>
    </subcellularLocation>
</comment>
<dbReference type="PANTHER" id="PTHR39344:SF1">
    <property type="entry name" value="UPF0182 PROTEIN SLL1060"/>
    <property type="match status" value="1"/>
</dbReference>
<keyword evidence="1 5" id="KW-1003">Cell membrane</keyword>
<feature type="transmembrane region" description="Helical" evidence="5">
    <location>
        <begin position="159"/>
        <end position="182"/>
    </location>
</feature>
<keyword evidence="2 5" id="KW-0812">Transmembrane</keyword>
<dbReference type="GO" id="GO:0005576">
    <property type="term" value="C:extracellular region"/>
    <property type="evidence" value="ECO:0007669"/>
    <property type="project" value="TreeGrafter"/>
</dbReference>
<dbReference type="GO" id="GO:0005886">
    <property type="term" value="C:plasma membrane"/>
    <property type="evidence" value="ECO:0007669"/>
    <property type="project" value="UniProtKB-SubCell"/>
</dbReference>
<dbReference type="PANTHER" id="PTHR39344">
    <property type="entry name" value="UPF0182 PROTEIN SLL1060"/>
    <property type="match status" value="1"/>
</dbReference>
<organism evidence="6 7">
    <name type="scientific">Fodinibius salinus</name>
    <dbReference type="NCBI Taxonomy" id="860790"/>
    <lineage>
        <taxon>Bacteria</taxon>
        <taxon>Pseudomonadati</taxon>
        <taxon>Balneolota</taxon>
        <taxon>Balneolia</taxon>
        <taxon>Balneolales</taxon>
        <taxon>Balneolaceae</taxon>
        <taxon>Fodinibius</taxon>
    </lineage>
</organism>
<sequence>MGNGITKKIYWILIPFLILLGLVGISSDWIVELLWLENLGFSQVFWTIKITQVLLLGAALVVSLLYVLPNMRTLGNNFSTMHFGQSPLAQLKLDEVNPQKIKNTFYSVGAVISGFFSLAFFMRWDTYFRFHWNETVGQLDPIFGHDIGFYLFRLPFIELIQTSLTSLVFFVTIATIILYVYAGALSISSGKTITAPANIKKHISINLGVWLLLLSWGYYLERYNLLYNSNGAVYGAGYIDINVRMPVLWILSALCFILAVFAFYQLYKNRIKWLLVGGITTIIIGVVGSGLLPGMIQQFVVEPSELQLEKPYIKHSISQTRKAYKLDEMKTQSYSGQPAKKMSWPTIQKNEQIIENIRLWDPRLLIQTYRQLQEIRLYYQFFNVDVDRYQTDEGYMQMMVAARELSEELPEQANTWVNRRLQYTHGYGLVMSPVAQEGSQGGDPRLTIKDIPPVSDMGLNVDKPAIYFGEHNADYKIVNTNVRELDYPQGDKNVYANYQGSSGVNIGSFFSKLLFAWHFGDMNILFTDYINDNSKVIFWKRIQDRVKRIAPFLRLEDNPYIVLDNGKLYWMQDAYTTSADYPYSEPYNNDYNYIRNSVKVVVDAYNGSVDFYVSNEEDPVLNVYRDIFPEMFKPMSEMPGTLKQHVRYPIHYFKAQIEKYNEYHMTEPQVFYNNEDLWTRPNEKYGGSSIKMEPYYVLTKLPGQQELQYLLISPLTPNNRDNMIGWMAANSDDPNYGEVSVYQLPKERLILGPAQIEARIDQDTEISRQLALWDQRGSRVIRGNLMVIPIENSFIYVEPVFLIAEGVDIPQLQRVIATSGDKIAMQPTLWESIEALYGKKRQRIAAAPVDTAASRPAQSVSSASAETISKLQQLWDEARQALQNGDWEKYGSTMKEMEDLLSEQN</sequence>
<comment type="caution">
    <text evidence="6">The sequence shown here is derived from an EMBL/GenBank/DDBJ whole genome shotgun (WGS) entry which is preliminary data.</text>
</comment>
<evidence type="ECO:0000256" key="2">
    <source>
        <dbReference type="ARBA" id="ARBA00022692"/>
    </source>
</evidence>
<protein>
    <recommendedName>
        <fullName evidence="5">UPF0182 protein LX73_0706</fullName>
    </recommendedName>
</protein>
<feature type="transmembrane region" description="Helical" evidence="5">
    <location>
        <begin position="247"/>
        <end position="267"/>
    </location>
</feature>
<feature type="transmembrane region" description="Helical" evidence="5">
    <location>
        <begin position="50"/>
        <end position="68"/>
    </location>
</feature>
<feature type="transmembrane region" description="Helical" evidence="5">
    <location>
        <begin position="105"/>
        <end position="124"/>
    </location>
</feature>
<dbReference type="OrthoDB" id="9763654at2"/>
<keyword evidence="4 5" id="KW-0472">Membrane</keyword>
<dbReference type="Pfam" id="PF03699">
    <property type="entry name" value="UPF0182"/>
    <property type="match status" value="1"/>
</dbReference>
<dbReference type="InterPro" id="IPR005372">
    <property type="entry name" value="UPF0182"/>
</dbReference>